<dbReference type="PANTHER" id="PTHR14150">
    <property type="entry name" value="U3 SMALL NUCLEOLAR RNA-ASSOCIATED PROTEIN 14"/>
    <property type="match status" value="1"/>
</dbReference>
<evidence type="ECO:0000256" key="1">
    <source>
        <dbReference type="ARBA" id="ARBA00004604"/>
    </source>
</evidence>
<dbReference type="GO" id="GO:0032040">
    <property type="term" value="C:small-subunit processome"/>
    <property type="evidence" value="ECO:0007669"/>
    <property type="project" value="InterPro"/>
</dbReference>
<dbReference type="GeneID" id="41968836"/>
<dbReference type="OrthoDB" id="277439at2759"/>
<name>A0A507AKN1_9PEZI</name>
<evidence type="ECO:0000256" key="4">
    <source>
        <dbReference type="SAM" id="MobiDB-lite"/>
    </source>
</evidence>
<dbReference type="GO" id="GO:0006364">
    <property type="term" value="P:rRNA processing"/>
    <property type="evidence" value="ECO:0007669"/>
    <property type="project" value="InterPro"/>
</dbReference>
<protein>
    <submittedName>
        <fullName evidence="5">Uncharacterized protein</fullName>
    </submittedName>
</protein>
<proteinExistence type="predicted"/>
<dbReference type="FunCoup" id="A0A507AKN1">
    <property type="interactions" value="739"/>
</dbReference>
<feature type="compositionally biased region" description="Acidic residues" evidence="4">
    <location>
        <begin position="68"/>
        <end position="79"/>
    </location>
</feature>
<sequence length="874" mass="97463">MPGRQSHGRSVTAGPANKKKPKKSYTKSKKHALNAFAIAAKQVPESTKGLRLRDLDVEPENKRRRRDDDDEDGEDEDDGDQGRSRTKRRKQDDNESDGEIESDSDGNEWHVGVDEDEDSDIDSDEAFDEEDEERFEGFTFRGSSSKDAQPASDDEADGESLGEDAIDLAQALDQFSEDDEDEESRDDSGSGSDDEDDSSESPDTDADDEDEDDDDISKFDALRDIASGYAGQDEDMDEDSAPQQKAKVGLEDLGLFGVKDPNIRKSLKLMKKEEKATKPGSTKKLDVPLARRQQDRLLRIAASEKANSTLDRWQDTVKHNRRAEHLMFPLPETLPNAGLDNGELQPITHKTASNELEQTIMSIMEESGLGPSSKPKPEAKEDEDEEQAQISRAEMREVMNQRRRERELQSREQARAKRIKKIKSKAYRRVHRKEAAKNELAMQEQMELEGNGLDSEEEREAQHRRRAMERMGSRHKESKWAKMAKNSGRAAWDDEFRAGLTDMARRDEELRRRVEGRSGGGGDESSGTSSESESDDEDSRQKLLQELQRTDAAQEDGPHSNIMKLAFMQRAENAQKKLNDEAVARLVKELGSDAGDSDGEDPEEAEVGRRTFGMGNSKTPGAKAADDQNEETSAAPAATRRTSGLAQPPAPASAGAWSQPVQSKKDRKKAKNQSGGRSELLDMNTVDLMTAVKPASKPAANDRDSDTSDDDSEIGAAAHPFAIRDADLVARAFGGDDVEAEFEREKAQVEEEDDDKVIDNTLPGWGSWAGDGVSKRAVKKDQKRFQTVVKGVKKADRKDAKLEKVIINEKRIRKGEKYMASQLGHEFENRHQYERSLRLPLGPEWSTKETFQSAIKPRVIVKQGIIAPMAKPRI</sequence>
<feature type="compositionally biased region" description="Basic and acidic residues" evidence="4">
    <location>
        <begin position="393"/>
        <end position="415"/>
    </location>
</feature>
<feature type="compositionally biased region" description="Acidic residues" evidence="4">
    <location>
        <begin position="94"/>
        <end position="106"/>
    </location>
</feature>
<dbReference type="AlphaFoldDB" id="A0A507AKN1"/>
<keyword evidence="2" id="KW-0597">Phosphoprotein</keyword>
<feature type="region of interest" description="Disordered" evidence="4">
    <location>
        <begin position="447"/>
        <end position="567"/>
    </location>
</feature>
<feature type="region of interest" description="Disordered" evidence="4">
    <location>
        <begin position="365"/>
        <end position="416"/>
    </location>
</feature>
<dbReference type="Proteomes" id="UP000319257">
    <property type="component" value="Unassembled WGS sequence"/>
</dbReference>
<dbReference type="EMBL" id="SKBQ01000005">
    <property type="protein sequence ID" value="TPX10192.1"/>
    <property type="molecule type" value="Genomic_DNA"/>
</dbReference>
<dbReference type="InParanoid" id="A0A507AKN1"/>
<feature type="region of interest" description="Disordered" evidence="4">
    <location>
        <begin position="589"/>
        <end position="718"/>
    </location>
</feature>
<evidence type="ECO:0000313" key="6">
    <source>
        <dbReference type="Proteomes" id="UP000319257"/>
    </source>
</evidence>
<organism evidence="5 6">
    <name type="scientific">Thyridium curvatum</name>
    <dbReference type="NCBI Taxonomy" id="1093900"/>
    <lineage>
        <taxon>Eukaryota</taxon>
        <taxon>Fungi</taxon>
        <taxon>Dikarya</taxon>
        <taxon>Ascomycota</taxon>
        <taxon>Pezizomycotina</taxon>
        <taxon>Sordariomycetes</taxon>
        <taxon>Sordariomycetidae</taxon>
        <taxon>Thyridiales</taxon>
        <taxon>Thyridiaceae</taxon>
        <taxon>Thyridium</taxon>
    </lineage>
</organism>
<feature type="compositionally biased region" description="Low complexity" evidence="4">
    <location>
        <begin position="632"/>
        <end position="643"/>
    </location>
</feature>
<dbReference type="STRING" id="1093900.A0A507AKN1"/>
<evidence type="ECO:0000313" key="5">
    <source>
        <dbReference type="EMBL" id="TPX10192.1"/>
    </source>
</evidence>
<dbReference type="Pfam" id="PF04615">
    <property type="entry name" value="Utp14"/>
    <property type="match status" value="1"/>
</dbReference>
<comment type="caution">
    <text evidence="5">The sequence shown here is derived from an EMBL/GenBank/DDBJ whole genome shotgun (WGS) entry which is preliminary data.</text>
</comment>
<feature type="compositionally biased region" description="Acidic residues" evidence="4">
    <location>
        <begin position="595"/>
        <end position="605"/>
    </location>
</feature>
<keyword evidence="3" id="KW-0539">Nucleus</keyword>
<evidence type="ECO:0000256" key="3">
    <source>
        <dbReference type="ARBA" id="ARBA00023242"/>
    </source>
</evidence>
<feature type="compositionally biased region" description="Basic and acidic residues" evidence="4">
    <location>
        <begin position="468"/>
        <end position="480"/>
    </location>
</feature>
<accession>A0A507AKN1</accession>
<feature type="compositionally biased region" description="Acidic residues" evidence="4">
    <location>
        <begin position="114"/>
        <end position="134"/>
    </location>
</feature>
<dbReference type="RefSeq" id="XP_030991903.1">
    <property type="nucleotide sequence ID" value="XM_031135462.1"/>
</dbReference>
<keyword evidence="6" id="KW-1185">Reference proteome</keyword>
<feature type="compositionally biased region" description="Basic and acidic residues" evidence="4">
    <location>
        <begin position="491"/>
        <end position="516"/>
    </location>
</feature>
<feature type="compositionally biased region" description="Acidic residues" evidence="4">
    <location>
        <begin position="192"/>
        <end position="215"/>
    </location>
</feature>
<comment type="subcellular location">
    <subcellularLocation>
        <location evidence="1">Nucleus</location>
        <location evidence="1">Nucleolus</location>
    </subcellularLocation>
</comment>
<feature type="compositionally biased region" description="Basic and acidic residues" evidence="4">
    <location>
        <begin position="51"/>
        <end position="61"/>
    </location>
</feature>
<dbReference type="PANTHER" id="PTHR14150:SF12">
    <property type="entry name" value="U3 SMALL NUCLEOLAR RNA-ASSOCIATED PROTEIN 14 HOMOLOG A"/>
    <property type="match status" value="1"/>
</dbReference>
<feature type="region of interest" description="Disordered" evidence="4">
    <location>
        <begin position="271"/>
        <end position="290"/>
    </location>
</feature>
<feature type="compositionally biased region" description="Basic residues" evidence="4">
    <location>
        <begin position="17"/>
        <end position="32"/>
    </location>
</feature>
<dbReference type="InterPro" id="IPR006709">
    <property type="entry name" value="SSU_processome_Utp14"/>
</dbReference>
<feature type="region of interest" description="Disordered" evidence="4">
    <location>
        <begin position="1"/>
        <end position="249"/>
    </location>
</feature>
<feature type="compositionally biased region" description="Acidic residues" evidence="4">
    <location>
        <begin position="175"/>
        <end position="185"/>
    </location>
</feature>
<feature type="region of interest" description="Disordered" evidence="4">
    <location>
        <begin position="742"/>
        <end position="763"/>
    </location>
</feature>
<reference evidence="5 6" key="1">
    <citation type="submission" date="2019-06" db="EMBL/GenBank/DDBJ databases">
        <title>Draft genome sequence of the filamentous fungus Phialemoniopsis curvata isolated from diesel fuel.</title>
        <authorList>
            <person name="Varaljay V.A."/>
            <person name="Lyon W.J."/>
            <person name="Crouch A.L."/>
            <person name="Drake C.E."/>
            <person name="Hollomon J.M."/>
            <person name="Nadeau L.J."/>
            <person name="Nunn H.S."/>
            <person name="Stevenson B.S."/>
            <person name="Bojanowski C.L."/>
            <person name="Crookes-Goodson W.J."/>
        </authorList>
    </citation>
    <scope>NUCLEOTIDE SEQUENCE [LARGE SCALE GENOMIC DNA]</scope>
    <source>
        <strain evidence="5 6">D216</strain>
    </source>
</reference>
<gene>
    <name evidence="5" type="ORF">E0L32_001389</name>
</gene>
<evidence type="ECO:0000256" key="2">
    <source>
        <dbReference type="ARBA" id="ARBA00022553"/>
    </source>
</evidence>
<feature type="compositionally biased region" description="Acidic residues" evidence="4">
    <location>
        <begin position="152"/>
        <end position="166"/>
    </location>
</feature>